<accession>A0A284VIV7</accession>
<dbReference type="Proteomes" id="UP000218615">
    <property type="component" value="Unassembled WGS sequence"/>
</dbReference>
<dbReference type="EMBL" id="FZMP01000010">
    <property type="protein sequence ID" value="SNQ59127.1"/>
    <property type="molecule type" value="Genomic_DNA"/>
</dbReference>
<evidence type="ECO:0000313" key="1">
    <source>
        <dbReference type="EMBL" id="SNQ59127.1"/>
    </source>
</evidence>
<organism evidence="1 2">
    <name type="scientific">Candidatus Methanoperedens nitratireducens</name>
    <dbReference type="NCBI Taxonomy" id="1392998"/>
    <lineage>
        <taxon>Archaea</taxon>
        <taxon>Methanobacteriati</taxon>
        <taxon>Methanobacteriota</taxon>
        <taxon>Stenosarchaea group</taxon>
        <taxon>Methanomicrobia</taxon>
        <taxon>Methanosarcinales</taxon>
        <taxon>ANME-2 cluster</taxon>
        <taxon>Candidatus Methanoperedentaceae</taxon>
        <taxon>Candidatus Methanoperedens</taxon>
    </lineage>
</organism>
<reference evidence="2" key="1">
    <citation type="submission" date="2017-06" db="EMBL/GenBank/DDBJ databases">
        <authorList>
            <person name="Cremers G."/>
        </authorList>
    </citation>
    <scope>NUCLEOTIDE SEQUENCE [LARGE SCALE GENOMIC DNA]</scope>
</reference>
<sequence length="53" mass="6442">MRYKLGHWAIKSIKTRKIAEIEGYCLHIKPEIDLRIYMHNRYPSPKERTTQVQ</sequence>
<proteinExistence type="predicted"/>
<gene>
    <name evidence="1" type="ORF">MNV_1070017</name>
</gene>
<dbReference type="AlphaFoldDB" id="A0A284VIV7"/>
<protein>
    <submittedName>
        <fullName evidence="1">Uncharacterized protein</fullName>
    </submittedName>
</protein>
<name>A0A284VIV7_9EURY</name>
<evidence type="ECO:0000313" key="2">
    <source>
        <dbReference type="Proteomes" id="UP000218615"/>
    </source>
</evidence>
<keyword evidence="2" id="KW-1185">Reference proteome</keyword>